<evidence type="ECO:0000313" key="3">
    <source>
        <dbReference type="Proteomes" id="UP000464752"/>
    </source>
</evidence>
<protein>
    <submittedName>
        <fullName evidence="2">Uncharacterized protein</fullName>
    </submittedName>
</protein>
<dbReference type="RefSeq" id="YP_010751287.1">
    <property type="nucleotide sequence ID" value="NC_073367.1"/>
</dbReference>
<accession>A0A6B9LEW4</accession>
<sequence>MPEDIPEPPAVLTEEEVGMRASDWADFRRDYGSADDAVRKREYAAFCAGWDARHTSRYLTPAQQDAIDRVKHMIEANSHVTASITEALYTDAADRAEAATIAAGTQTERDALEAVREQMAEPTEPEHPIHPDAAARIIERFEKAGADWEGVRPTLAGIAEWYEEHCRMNRHLPIQHRDARPPWCRECGLTAYGTVPLGPLDRPRTRREARATRVRSGVPITPEMLEQFRGEVAPRTPAFCEASREIDGRACILMPEHGGDHDYSRVPKRPIRDEPQA</sequence>
<dbReference type="KEGG" id="vg:80004953"/>
<dbReference type="EMBL" id="MN813684">
    <property type="protein sequence ID" value="QHB37225.1"/>
    <property type="molecule type" value="Genomic_DNA"/>
</dbReference>
<reference evidence="2 3" key="1">
    <citation type="submission" date="2019-12" db="EMBL/GenBank/DDBJ databases">
        <authorList>
            <person name="Kistler A.K."/>
            <person name="Garlena R.A."/>
            <person name="Russell D.A."/>
            <person name="Pope W.H."/>
            <person name="Jacobs-Sera D."/>
            <person name="Hatfull G.F."/>
        </authorList>
    </citation>
    <scope>NUCLEOTIDE SEQUENCE [LARGE SCALE GENOMIC DNA]</scope>
</reference>
<name>A0A6B9LEW4_9CAUD</name>
<evidence type="ECO:0000313" key="2">
    <source>
        <dbReference type="EMBL" id="QHB37225.1"/>
    </source>
</evidence>
<dbReference type="Proteomes" id="UP000464752">
    <property type="component" value="Segment"/>
</dbReference>
<organism evidence="2 3">
    <name type="scientific">Microbacterium phage Terij</name>
    <dbReference type="NCBI Taxonomy" id="2686229"/>
    <lineage>
        <taxon>Viruses</taxon>
        <taxon>Duplodnaviria</taxon>
        <taxon>Heunggongvirae</taxon>
        <taxon>Uroviricota</taxon>
        <taxon>Caudoviricetes</taxon>
        <taxon>Hodgkinviridae</taxon>
        <taxon>Margaeryvirus</taxon>
        <taxon>Margaeryvirus terij</taxon>
    </lineage>
</organism>
<gene>
    <name evidence="2" type="primary">91</name>
    <name evidence="2" type="ORF">SEA_TERIJ_91</name>
</gene>
<evidence type="ECO:0000256" key="1">
    <source>
        <dbReference type="SAM" id="MobiDB-lite"/>
    </source>
</evidence>
<keyword evidence="3" id="KW-1185">Reference proteome</keyword>
<feature type="region of interest" description="Disordered" evidence="1">
    <location>
        <begin position="257"/>
        <end position="277"/>
    </location>
</feature>
<dbReference type="GeneID" id="80004953"/>
<proteinExistence type="predicted"/>